<keyword evidence="3" id="KW-1185">Reference proteome</keyword>
<sequence>MDFIQQILVGITIASISAVVTVKLSLNRFRAEKVWERKLQAYENVIDAFHQIKKYYDEHYSSSLRHTRMSEEQKEELYKAQVKGRAELSRAIDIGGLLLNSNAILVVECYLSDYHNCPDFDFYEEHLDHNWSIADKALKEFIVHAKTDLEK</sequence>
<accession>A0A368LJ97</accession>
<evidence type="ECO:0000313" key="3">
    <source>
        <dbReference type="Proteomes" id="UP000252479"/>
    </source>
</evidence>
<keyword evidence="1" id="KW-1133">Transmembrane helix</keyword>
<name>A0A368LJ97_9VIBR</name>
<proteinExistence type="predicted"/>
<dbReference type="RefSeq" id="WP_086959833.1">
    <property type="nucleotide sequence ID" value="NZ_FUKS01000017.1"/>
</dbReference>
<dbReference type="EMBL" id="QPGL01000002">
    <property type="protein sequence ID" value="RCS70751.1"/>
    <property type="molecule type" value="Genomic_DNA"/>
</dbReference>
<protein>
    <recommendedName>
        <fullName evidence="4">DUF4760 domain-containing protein</fullName>
    </recommendedName>
</protein>
<gene>
    <name evidence="2" type="ORF">CIK83_15160</name>
</gene>
<comment type="caution">
    <text evidence="2">The sequence shown here is derived from an EMBL/GenBank/DDBJ whole genome shotgun (WGS) entry which is preliminary data.</text>
</comment>
<evidence type="ECO:0008006" key="4">
    <source>
        <dbReference type="Google" id="ProtNLM"/>
    </source>
</evidence>
<evidence type="ECO:0000313" key="2">
    <source>
        <dbReference type="EMBL" id="RCS70751.1"/>
    </source>
</evidence>
<keyword evidence="1" id="KW-0472">Membrane</keyword>
<dbReference type="AlphaFoldDB" id="A0A368LJ97"/>
<feature type="transmembrane region" description="Helical" evidence="1">
    <location>
        <begin position="6"/>
        <end position="26"/>
    </location>
</feature>
<reference evidence="2 3" key="1">
    <citation type="journal article" date="2017" name="Elife">
        <title>Extensive horizontal gene transfer in cheese-associated bacteria.</title>
        <authorList>
            <person name="Bonham K.S."/>
            <person name="Wolfe B.E."/>
            <person name="Dutton R.J."/>
        </authorList>
    </citation>
    <scope>NUCLEOTIDE SEQUENCE [LARGE SCALE GENOMIC DNA]</scope>
    <source>
        <strain evidence="2 3">JB196</strain>
    </source>
</reference>
<dbReference type="GeneID" id="303190263"/>
<organism evidence="2 3">
    <name type="scientific">Vibrio casei</name>
    <dbReference type="NCBI Taxonomy" id="673372"/>
    <lineage>
        <taxon>Bacteria</taxon>
        <taxon>Pseudomonadati</taxon>
        <taxon>Pseudomonadota</taxon>
        <taxon>Gammaproteobacteria</taxon>
        <taxon>Vibrionales</taxon>
        <taxon>Vibrionaceae</taxon>
        <taxon>Vibrio</taxon>
    </lineage>
</organism>
<keyword evidence="1" id="KW-0812">Transmembrane</keyword>
<evidence type="ECO:0000256" key="1">
    <source>
        <dbReference type="SAM" id="Phobius"/>
    </source>
</evidence>
<dbReference type="Proteomes" id="UP000252479">
    <property type="component" value="Unassembled WGS sequence"/>
</dbReference>